<proteinExistence type="predicted"/>
<dbReference type="eggNOG" id="COG0323">
    <property type="taxonomic scope" value="Bacteria"/>
</dbReference>
<name>G6AX81_9BACT</name>
<dbReference type="Proteomes" id="UP000004407">
    <property type="component" value="Unassembled WGS sequence"/>
</dbReference>
<accession>G6AX81</accession>
<dbReference type="AlphaFoldDB" id="G6AX81"/>
<dbReference type="HOGENOM" id="CLU_408632_0_0_10"/>
<reference evidence="1 2" key="1">
    <citation type="submission" date="2011-08" db="EMBL/GenBank/DDBJ databases">
        <authorList>
            <person name="Weinstock G."/>
            <person name="Sodergren E."/>
            <person name="Clifton S."/>
            <person name="Fulton L."/>
            <person name="Fulton B."/>
            <person name="Courtney L."/>
            <person name="Fronick C."/>
            <person name="Harrison M."/>
            <person name="Strong C."/>
            <person name="Farmer C."/>
            <person name="Delahaunty K."/>
            <person name="Markovic C."/>
            <person name="Hall O."/>
            <person name="Minx P."/>
            <person name="Tomlinson C."/>
            <person name="Mitreva M."/>
            <person name="Hou S."/>
            <person name="Chen J."/>
            <person name="Wollam A."/>
            <person name="Pepin K.H."/>
            <person name="Johnson M."/>
            <person name="Bhonagiri V."/>
            <person name="Zhang X."/>
            <person name="Suruliraj S."/>
            <person name="Warren W."/>
            <person name="Chinwalla A."/>
            <person name="Mardis E.R."/>
            <person name="Wilson R.K."/>
        </authorList>
    </citation>
    <scope>NUCLEOTIDE SEQUENCE [LARGE SCALE GENOMIC DNA]</scope>
    <source>
        <strain evidence="1 2">DSM 18206</strain>
    </source>
</reference>
<dbReference type="InterPro" id="IPR036890">
    <property type="entry name" value="HATPase_C_sf"/>
</dbReference>
<sequence>MSKLNISGIVKGIKAQTTYLTPIIEAVCNSIDSIGKRPNGSIDIIAIRDGQKSFNDKEDSVCGSIIGFDVIDNGVGFTDANRDSFDTYLSGHKYESGGKGFGRFMYLKYFKKVSIDSYYCFENKYWHRTFDFGHNEEIIENETNELCQEEIVACKTILHLKSAVKGYNADNGLNVIARKLVERLLVLFVDNTEGMPIITLKESDGTNPIVLNDFVSKNDTIQFVQEESFVLQDKKHTKHRFTVKSYKVYFSSLANKVILTAHRREVTNSPIHNYVPEFKDTLIDIENGKQRNYAIRSYVIGKYLDDHVDTERGDFSLAHNEEDIFADISVERIEREASLITKKFFKDYIQEKFQAKKQKVLDYVSSIAPWNKSLLKDLDMENLPLGISDLDLELRFQKIKFEKEQKSRIEINDLLASQEDINTDNIKEQVKDLFSKVTDEGKNDLAHYVCSRKKVIDLYNELRKRTDSGSAHLESELHNLFFPMIKDDREVDYEDHNLWLLDERLVFSHYIASDKVISKKDHKEPDVVVFYNERMFFRNGENSITSPVTVIEFKRPKRKDYSDADNPISQALRYSRKILDGKYEMPDGIEPVKVNRQSTPVYVYIVCDIVSQIREFAEQSNLTVSPDDEGYFGYVSSYNAYVEIMSFKKVIDDATMRNKIFFHKLGLE</sequence>
<evidence type="ECO:0000313" key="2">
    <source>
        <dbReference type="Proteomes" id="UP000004407"/>
    </source>
</evidence>
<comment type="caution">
    <text evidence="1">The sequence shown here is derived from an EMBL/GenBank/DDBJ whole genome shotgun (WGS) entry which is preliminary data.</text>
</comment>
<gene>
    <name evidence="1" type="ORF">HMPREF0673_01231</name>
</gene>
<organism evidence="1 2">
    <name type="scientific">Leyella stercorea DSM 18206</name>
    <dbReference type="NCBI Taxonomy" id="1002367"/>
    <lineage>
        <taxon>Bacteria</taxon>
        <taxon>Pseudomonadati</taxon>
        <taxon>Bacteroidota</taxon>
        <taxon>Bacteroidia</taxon>
        <taxon>Bacteroidales</taxon>
        <taxon>Prevotellaceae</taxon>
        <taxon>Leyella</taxon>
    </lineage>
</organism>
<dbReference type="SUPFAM" id="SSF55874">
    <property type="entry name" value="ATPase domain of HSP90 chaperone/DNA topoisomerase II/histidine kinase"/>
    <property type="match status" value="1"/>
</dbReference>
<protein>
    <submittedName>
        <fullName evidence="1">Uncharacterized protein</fullName>
    </submittedName>
</protein>
<evidence type="ECO:0000313" key="1">
    <source>
        <dbReference type="EMBL" id="EHJ40713.1"/>
    </source>
</evidence>
<dbReference type="EMBL" id="AFZZ01000108">
    <property type="protein sequence ID" value="EHJ40713.1"/>
    <property type="molecule type" value="Genomic_DNA"/>
</dbReference>
<dbReference type="RefSeq" id="WP_007899084.1">
    <property type="nucleotide sequence ID" value="NZ_JH379411.1"/>
</dbReference>
<dbReference type="GeneID" id="78336945"/>
<dbReference type="PATRIC" id="fig|1002367.3.peg.981"/>